<reference evidence="3" key="1">
    <citation type="journal article" date="2019" name="Int. J. Syst. Evol. Microbiol.">
        <title>The Global Catalogue of Microorganisms (GCM) 10K type strain sequencing project: providing services to taxonomists for standard genome sequencing and annotation.</title>
        <authorList>
            <consortium name="The Broad Institute Genomics Platform"/>
            <consortium name="The Broad Institute Genome Sequencing Center for Infectious Disease"/>
            <person name="Wu L."/>
            <person name="Ma J."/>
        </authorList>
    </citation>
    <scope>NUCLEOTIDE SEQUENCE [LARGE SCALE GENOMIC DNA]</scope>
    <source>
        <strain evidence="3">IBRC-M 10490</strain>
    </source>
</reference>
<evidence type="ECO:0000313" key="3">
    <source>
        <dbReference type="Proteomes" id="UP001595844"/>
    </source>
</evidence>
<keyword evidence="1" id="KW-1133">Transmembrane helix</keyword>
<accession>A0ABV8VGQ9</accession>
<proteinExistence type="predicted"/>
<dbReference type="InterPro" id="IPR046291">
    <property type="entry name" value="DUF6328"/>
</dbReference>
<dbReference type="RefSeq" id="WP_378559591.1">
    <property type="nucleotide sequence ID" value="NZ_JBHSDL010000013.1"/>
</dbReference>
<keyword evidence="1" id="KW-0472">Membrane</keyword>
<feature type="transmembrane region" description="Helical" evidence="1">
    <location>
        <begin position="132"/>
        <end position="152"/>
    </location>
</feature>
<dbReference type="Pfam" id="PF19853">
    <property type="entry name" value="DUF6328"/>
    <property type="match status" value="1"/>
</dbReference>
<dbReference type="EMBL" id="JBHSDL010000013">
    <property type="protein sequence ID" value="MFC4374486.1"/>
    <property type="molecule type" value="Genomic_DNA"/>
</dbReference>
<organism evidence="2 3">
    <name type="scientific">Nocardia halotolerans</name>
    <dbReference type="NCBI Taxonomy" id="1755878"/>
    <lineage>
        <taxon>Bacteria</taxon>
        <taxon>Bacillati</taxon>
        <taxon>Actinomycetota</taxon>
        <taxon>Actinomycetes</taxon>
        <taxon>Mycobacteriales</taxon>
        <taxon>Nocardiaceae</taxon>
        <taxon>Nocardia</taxon>
    </lineage>
</organism>
<protein>
    <submittedName>
        <fullName evidence="2">DUF6328 family protein</fullName>
    </submittedName>
</protein>
<name>A0ABV8VGQ9_9NOCA</name>
<keyword evidence="3" id="KW-1185">Reference proteome</keyword>
<evidence type="ECO:0000313" key="2">
    <source>
        <dbReference type="EMBL" id="MFC4374486.1"/>
    </source>
</evidence>
<evidence type="ECO:0000256" key="1">
    <source>
        <dbReference type="SAM" id="Phobius"/>
    </source>
</evidence>
<gene>
    <name evidence="2" type="ORF">ACFO5K_10265</name>
</gene>
<feature type="transmembrane region" description="Helical" evidence="1">
    <location>
        <begin position="106"/>
        <end position="126"/>
    </location>
</feature>
<sequence length="162" mass="17772">MDEDDAAWNQRMRGETVIQRLDRNWASLLQELRVLQTGVQVLTGFLLTLPFQSRFDTLSTSLRVVYLVVVTAAIAATALLVAPVAIHRLLFRRHRLDVLVSGAHRLALAGIALLGIALTGMAVLIFDMVVGTTAGVIAGVVAALLFVSVWWVQPLLYRNGKR</sequence>
<dbReference type="Proteomes" id="UP001595844">
    <property type="component" value="Unassembled WGS sequence"/>
</dbReference>
<keyword evidence="1" id="KW-0812">Transmembrane</keyword>
<comment type="caution">
    <text evidence="2">The sequence shown here is derived from an EMBL/GenBank/DDBJ whole genome shotgun (WGS) entry which is preliminary data.</text>
</comment>
<feature type="transmembrane region" description="Helical" evidence="1">
    <location>
        <begin position="64"/>
        <end position="86"/>
    </location>
</feature>